<accession>A0A0C9UIN1</accession>
<evidence type="ECO:0000256" key="1">
    <source>
        <dbReference type="SAM" id="MobiDB-lite"/>
    </source>
</evidence>
<organism evidence="2 3">
    <name type="scientific">Sphaerobolus stellatus (strain SS14)</name>
    <dbReference type="NCBI Taxonomy" id="990650"/>
    <lineage>
        <taxon>Eukaryota</taxon>
        <taxon>Fungi</taxon>
        <taxon>Dikarya</taxon>
        <taxon>Basidiomycota</taxon>
        <taxon>Agaricomycotina</taxon>
        <taxon>Agaricomycetes</taxon>
        <taxon>Phallomycetidae</taxon>
        <taxon>Geastrales</taxon>
        <taxon>Sphaerobolaceae</taxon>
        <taxon>Sphaerobolus</taxon>
    </lineage>
</organism>
<feature type="compositionally biased region" description="Polar residues" evidence="1">
    <location>
        <begin position="1"/>
        <end position="10"/>
    </location>
</feature>
<feature type="region of interest" description="Disordered" evidence="1">
    <location>
        <begin position="1"/>
        <end position="37"/>
    </location>
</feature>
<dbReference type="HOGENOM" id="CLU_1928929_0_0_1"/>
<reference evidence="2 3" key="1">
    <citation type="submission" date="2014-06" db="EMBL/GenBank/DDBJ databases">
        <title>Evolutionary Origins and Diversification of the Mycorrhizal Mutualists.</title>
        <authorList>
            <consortium name="DOE Joint Genome Institute"/>
            <consortium name="Mycorrhizal Genomics Consortium"/>
            <person name="Kohler A."/>
            <person name="Kuo A."/>
            <person name="Nagy L.G."/>
            <person name="Floudas D."/>
            <person name="Copeland A."/>
            <person name="Barry K.W."/>
            <person name="Cichocki N."/>
            <person name="Veneault-Fourrey C."/>
            <person name="LaButti K."/>
            <person name="Lindquist E.A."/>
            <person name="Lipzen A."/>
            <person name="Lundell T."/>
            <person name="Morin E."/>
            <person name="Murat C."/>
            <person name="Riley R."/>
            <person name="Ohm R."/>
            <person name="Sun H."/>
            <person name="Tunlid A."/>
            <person name="Henrissat B."/>
            <person name="Grigoriev I.V."/>
            <person name="Hibbett D.S."/>
            <person name="Martin F."/>
        </authorList>
    </citation>
    <scope>NUCLEOTIDE SEQUENCE [LARGE SCALE GENOMIC DNA]</scope>
    <source>
        <strain evidence="2 3">SS14</strain>
    </source>
</reference>
<evidence type="ECO:0000313" key="3">
    <source>
        <dbReference type="Proteomes" id="UP000054279"/>
    </source>
</evidence>
<gene>
    <name evidence="2" type="ORF">M422DRAFT_263086</name>
</gene>
<name>A0A0C9UIN1_SPHS4</name>
<keyword evidence="3" id="KW-1185">Reference proteome</keyword>
<feature type="compositionally biased region" description="Basic and acidic residues" evidence="1">
    <location>
        <begin position="11"/>
        <end position="36"/>
    </location>
</feature>
<protein>
    <submittedName>
        <fullName evidence="2">Uncharacterized protein</fullName>
    </submittedName>
</protein>
<dbReference type="EMBL" id="KN837196">
    <property type="protein sequence ID" value="KIJ34729.1"/>
    <property type="molecule type" value="Genomic_DNA"/>
</dbReference>
<sequence>MVLQTTSPSSRNDEEKPQYLKHEHGNVIQKDGEVPKPDGISRYVSYNTYWHRAYYSPEHEDNWATKAVLSTQATNDPENSELEDVAIIEQFSDYSLDDDDLDSLIQMEDEWRKEAELCLSLQNEIPASRSS</sequence>
<evidence type="ECO:0000313" key="2">
    <source>
        <dbReference type="EMBL" id="KIJ34729.1"/>
    </source>
</evidence>
<dbReference type="AlphaFoldDB" id="A0A0C9UIN1"/>
<proteinExistence type="predicted"/>
<dbReference type="Proteomes" id="UP000054279">
    <property type="component" value="Unassembled WGS sequence"/>
</dbReference>